<dbReference type="Proteomes" id="UP000494111">
    <property type="component" value="Unassembled WGS sequence"/>
</dbReference>
<organism evidence="1 2">
    <name type="scientific">Achromobacter deleyi</name>
    <dbReference type="NCBI Taxonomy" id="1353891"/>
    <lineage>
        <taxon>Bacteria</taxon>
        <taxon>Pseudomonadati</taxon>
        <taxon>Pseudomonadota</taxon>
        <taxon>Betaproteobacteria</taxon>
        <taxon>Burkholderiales</taxon>
        <taxon>Alcaligenaceae</taxon>
        <taxon>Achromobacter</taxon>
    </lineage>
</organism>
<dbReference type="AlphaFoldDB" id="A0A6S7BLY8"/>
<evidence type="ECO:0000313" key="2">
    <source>
        <dbReference type="Proteomes" id="UP000494111"/>
    </source>
</evidence>
<dbReference type="EMBL" id="CADIJO010000014">
    <property type="protein sequence ID" value="CAB3720218.1"/>
    <property type="molecule type" value="Genomic_DNA"/>
</dbReference>
<evidence type="ECO:0000313" key="1">
    <source>
        <dbReference type="EMBL" id="CAB3720218.1"/>
    </source>
</evidence>
<sequence length="35" mass="3970">MKDPYKCLLVARVAALLLIWLLAFVLTALSVWQLP</sequence>
<name>A0A6S7BLY8_9BURK</name>
<accession>A0A6S7BLY8</accession>
<proteinExistence type="predicted"/>
<gene>
    <name evidence="1" type="ORF">LMG3458_03885</name>
</gene>
<reference evidence="1 2" key="1">
    <citation type="submission" date="2020-04" db="EMBL/GenBank/DDBJ databases">
        <authorList>
            <person name="De Canck E."/>
        </authorList>
    </citation>
    <scope>NUCLEOTIDE SEQUENCE [LARGE SCALE GENOMIC DNA]</scope>
    <source>
        <strain evidence="1 2">LMG 3458</strain>
    </source>
</reference>
<protein>
    <submittedName>
        <fullName evidence="1">Uncharacterized protein</fullName>
    </submittedName>
</protein>